<sequence length="97" mass="10397">MPGPMRVPRPAGKDRALGRLGSGGSQHDAYARHSNCGQRLLVQLSLYQSAHDGPQGKGCDHQGTASPSGAELEDRPHVAESGRLWKQAEGAWREDKA</sequence>
<feature type="region of interest" description="Disordered" evidence="1">
    <location>
        <begin position="49"/>
        <end position="97"/>
    </location>
</feature>
<evidence type="ECO:0000313" key="2">
    <source>
        <dbReference type="EMBL" id="KAK2832988.1"/>
    </source>
</evidence>
<keyword evidence="3" id="KW-1185">Reference proteome</keyword>
<reference evidence="2" key="1">
    <citation type="submission" date="2023-07" db="EMBL/GenBank/DDBJ databases">
        <title>Chromosome-level Genome Assembly of Striped Snakehead (Channa striata).</title>
        <authorList>
            <person name="Liu H."/>
        </authorList>
    </citation>
    <scope>NUCLEOTIDE SEQUENCE</scope>
    <source>
        <strain evidence="2">Gz</strain>
        <tissue evidence="2">Muscle</tissue>
    </source>
</reference>
<evidence type="ECO:0000313" key="3">
    <source>
        <dbReference type="Proteomes" id="UP001187415"/>
    </source>
</evidence>
<name>A0AA88SIE3_CHASR</name>
<dbReference type="Proteomes" id="UP001187415">
    <property type="component" value="Unassembled WGS sequence"/>
</dbReference>
<dbReference type="EMBL" id="JAUPFM010000013">
    <property type="protein sequence ID" value="KAK2832988.1"/>
    <property type="molecule type" value="Genomic_DNA"/>
</dbReference>
<evidence type="ECO:0000256" key="1">
    <source>
        <dbReference type="SAM" id="MobiDB-lite"/>
    </source>
</evidence>
<comment type="caution">
    <text evidence="2">The sequence shown here is derived from an EMBL/GenBank/DDBJ whole genome shotgun (WGS) entry which is preliminary data.</text>
</comment>
<protein>
    <submittedName>
        <fullName evidence="2">Uncharacterized protein</fullName>
    </submittedName>
</protein>
<accession>A0AA88SIE3</accession>
<organism evidence="2 3">
    <name type="scientific">Channa striata</name>
    <name type="common">Snakehead murrel</name>
    <name type="synonym">Ophicephalus striatus</name>
    <dbReference type="NCBI Taxonomy" id="64152"/>
    <lineage>
        <taxon>Eukaryota</taxon>
        <taxon>Metazoa</taxon>
        <taxon>Chordata</taxon>
        <taxon>Craniata</taxon>
        <taxon>Vertebrata</taxon>
        <taxon>Euteleostomi</taxon>
        <taxon>Actinopterygii</taxon>
        <taxon>Neopterygii</taxon>
        <taxon>Teleostei</taxon>
        <taxon>Neoteleostei</taxon>
        <taxon>Acanthomorphata</taxon>
        <taxon>Anabantaria</taxon>
        <taxon>Anabantiformes</taxon>
        <taxon>Channoidei</taxon>
        <taxon>Channidae</taxon>
        <taxon>Channa</taxon>
    </lineage>
</organism>
<gene>
    <name evidence="2" type="ORF">Q5P01_016877</name>
</gene>
<proteinExistence type="predicted"/>
<dbReference type="AlphaFoldDB" id="A0AA88SIE3"/>
<feature type="region of interest" description="Disordered" evidence="1">
    <location>
        <begin position="1"/>
        <end position="31"/>
    </location>
</feature>